<reference evidence="2" key="1">
    <citation type="journal article" date="2024" name="Proc. Natl. Acad. Sci. U.S.A.">
        <title>Extraordinary preservation of gene collinearity over three hundred million years revealed in homosporous lycophytes.</title>
        <authorList>
            <person name="Li C."/>
            <person name="Wickell D."/>
            <person name="Kuo L.Y."/>
            <person name="Chen X."/>
            <person name="Nie B."/>
            <person name="Liao X."/>
            <person name="Peng D."/>
            <person name="Ji J."/>
            <person name="Jenkins J."/>
            <person name="Williams M."/>
            <person name="Shu S."/>
            <person name="Plott C."/>
            <person name="Barry K."/>
            <person name="Rajasekar S."/>
            <person name="Grimwood J."/>
            <person name="Han X."/>
            <person name="Sun S."/>
            <person name="Hou Z."/>
            <person name="He W."/>
            <person name="Dai G."/>
            <person name="Sun C."/>
            <person name="Schmutz J."/>
            <person name="Leebens-Mack J.H."/>
            <person name="Li F.W."/>
            <person name="Wang L."/>
        </authorList>
    </citation>
    <scope>NUCLEOTIDE SEQUENCE [LARGE SCALE GENOMIC DNA]</scope>
    <source>
        <strain evidence="2">cv. PW_Plant_1</strain>
    </source>
</reference>
<accession>A0ACC2CWY7</accession>
<sequence>MPPLAALALPSLSPELLSFFATHGIVSVEDFLIRDIYQLPGLRAADSDKLRKAVTEVLAFLENGHASWRNGWDLFNNLEHNIRFLPTGYDSLDSLLQGGLREGTVTELVGASSCGKTQLCMQVSAHVAVRFGAMVAYIDTSNSFSSERLEQMLNDLLNSQREVEKTGAFMQALKNIVCYRAFDVYSMLILLQKLNTSIENHSQKTHSGRLRLIVVDSVSSVISPILGGNISQGHTLMMSIGQILKKLAVDNSIAVLTTNHTVTGESGNFKPALGESWKSVPHVRLLLRREIADGIYVASLTKHSSQACTKEAAFSIGRSGLQANVNHE</sequence>
<dbReference type="EMBL" id="CM055099">
    <property type="protein sequence ID" value="KAJ7546553.1"/>
    <property type="molecule type" value="Genomic_DNA"/>
</dbReference>
<keyword evidence="2" id="KW-1185">Reference proteome</keyword>
<evidence type="ECO:0000313" key="2">
    <source>
        <dbReference type="Proteomes" id="UP001162992"/>
    </source>
</evidence>
<gene>
    <name evidence="1" type="ORF">O6H91_08G044400</name>
</gene>
<name>A0ACC2CWY7_DIPCM</name>
<protein>
    <submittedName>
        <fullName evidence="1">Uncharacterized protein</fullName>
    </submittedName>
</protein>
<evidence type="ECO:0000313" key="1">
    <source>
        <dbReference type="EMBL" id="KAJ7546553.1"/>
    </source>
</evidence>
<dbReference type="Proteomes" id="UP001162992">
    <property type="component" value="Chromosome 8"/>
</dbReference>
<proteinExistence type="predicted"/>
<comment type="caution">
    <text evidence="1">The sequence shown here is derived from an EMBL/GenBank/DDBJ whole genome shotgun (WGS) entry which is preliminary data.</text>
</comment>
<organism evidence="1 2">
    <name type="scientific">Diphasiastrum complanatum</name>
    <name type="common">Issler's clubmoss</name>
    <name type="synonym">Lycopodium complanatum</name>
    <dbReference type="NCBI Taxonomy" id="34168"/>
    <lineage>
        <taxon>Eukaryota</taxon>
        <taxon>Viridiplantae</taxon>
        <taxon>Streptophyta</taxon>
        <taxon>Embryophyta</taxon>
        <taxon>Tracheophyta</taxon>
        <taxon>Lycopodiopsida</taxon>
        <taxon>Lycopodiales</taxon>
        <taxon>Lycopodiaceae</taxon>
        <taxon>Lycopodioideae</taxon>
        <taxon>Diphasiastrum</taxon>
    </lineage>
</organism>